<organism evidence="2 3">
    <name type="scientific">Mycolicibacterium madagascariense</name>
    <dbReference type="NCBI Taxonomy" id="212765"/>
    <lineage>
        <taxon>Bacteria</taxon>
        <taxon>Bacillati</taxon>
        <taxon>Actinomycetota</taxon>
        <taxon>Actinomycetes</taxon>
        <taxon>Mycobacteriales</taxon>
        <taxon>Mycobacteriaceae</taxon>
        <taxon>Mycolicibacterium</taxon>
    </lineage>
</organism>
<keyword evidence="3" id="KW-1185">Reference proteome</keyword>
<dbReference type="Proteomes" id="UP000466517">
    <property type="component" value="Chromosome"/>
</dbReference>
<dbReference type="InterPro" id="IPR036291">
    <property type="entry name" value="NAD(P)-bd_dom_sf"/>
</dbReference>
<dbReference type="Pfam" id="PF13460">
    <property type="entry name" value="NAD_binding_10"/>
    <property type="match status" value="1"/>
</dbReference>
<dbReference type="PANTHER" id="PTHR15020">
    <property type="entry name" value="FLAVIN REDUCTASE-RELATED"/>
    <property type="match status" value="1"/>
</dbReference>
<evidence type="ECO:0000313" key="3">
    <source>
        <dbReference type="Proteomes" id="UP000466517"/>
    </source>
</evidence>
<dbReference type="PANTHER" id="PTHR15020:SF50">
    <property type="entry name" value="UPF0659 PROTEIN YMR090W"/>
    <property type="match status" value="1"/>
</dbReference>
<reference evidence="2 3" key="1">
    <citation type="journal article" date="2019" name="Emerg. Microbes Infect.">
        <title>Comprehensive subspecies identification of 175 nontuberculous mycobacteria species based on 7547 genomic profiles.</title>
        <authorList>
            <person name="Matsumoto Y."/>
            <person name="Kinjo T."/>
            <person name="Motooka D."/>
            <person name="Nabeya D."/>
            <person name="Jung N."/>
            <person name="Uechi K."/>
            <person name="Horii T."/>
            <person name="Iida T."/>
            <person name="Fujita J."/>
            <person name="Nakamura S."/>
        </authorList>
    </citation>
    <scope>NUCLEOTIDE SEQUENCE [LARGE SCALE GENOMIC DNA]</scope>
    <source>
        <strain evidence="2 3">JCM 13574</strain>
    </source>
</reference>
<dbReference type="KEGG" id="mmag:MMAD_42630"/>
<accession>A0A7I7XL63</accession>
<evidence type="ECO:0000259" key="1">
    <source>
        <dbReference type="Pfam" id="PF13460"/>
    </source>
</evidence>
<feature type="domain" description="NAD(P)-binding" evidence="1">
    <location>
        <begin position="20"/>
        <end position="215"/>
    </location>
</feature>
<dbReference type="InterPro" id="IPR016040">
    <property type="entry name" value="NAD(P)-bd_dom"/>
</dbReference>
<protein>
    <recommendedName>
        <fullName evidence="1">NAD(P)-binding domain-containing protein</fullName>
    </recommendedName>
</protein>
<sequence length="244" mass="26022">MVEFGSTGYTAGVSALVVFGANGPTGRRVVGQALAADHRVVAVTRKPAEFPLSSPNLEIVSADVTDPSGVDRAIDGADAVISTYGVPYGRAEITVYSHGIANITQAMTARGVSRLVCVSSTTVATDDAPGESLLWRKVIGPFLRNNLGRTLYDDMERMEHIVVNSGLDWTIVRPGGLFDAEVPTDDYYVGPPRLSGRVTSRADLADLLVKEATEPRYSRAIVDVITRSARPSPLNFLKEAFGVG</sequence>
<name>A0A7I7XL63_9MYCO</name>
<dbReference type="Gene3D" id="3.40.50.720">
    <property type="entry name" value="NAD(P)-binding Rossmann-like Domain"/>
    <property type="match status" value="1"/>
</dbReference>
<proteinExistence type="predicted"/>
<evidence type="ECO:0000313" key="2">
    <source>
        <dbReference type="EMBL" id="BBZ29968.1"/>
    </source>
</evidence>
<dbReference type="AlphaFoldDB" id="A0A7I7XL63"/>
<gene>
    <name evidence="2" type="ORF">MMAD_42630</name>
</gene>
<dbReference type="EMBL" id="AP022610">
    <property type="protein sequence ID" value="BBZ29968.1"/>
    <property type="molecule type" value="Genomic_DNA"/>
</dbReference>
<dbReference type="SUPFAM" id="SSF51735">
    <property type="entry name" value="NAD(P)-binding Rossmann-fold domains"/>
    <property type="match status" value="1"/>
</dbReference>